<name>A0AAN6XUV7_9PEZI</name>
<dbReference type="EMBL" id="MU858318">
    <property type="protein sequence ID" value="KAK4207134.1"/>
    <property type="molecule type" value="Genomic_DNA"/>
</dbReference>
<evidence type="ECO:0000313" key="3">
    <source>
        <dbReference type="Proteomes" id="UP001301769"/>
    </source>
</evidence>
<gene>
    <name evidence="2" type="ORF">QBC37DRAFT_355828</name>
</gene>
<proteinExistence type="predicted"/>
<reference evidence="2" key="1">
    <citation type="journal article" date="2023" name="Mol. Phylogenet. Evol.">
        <title>Genome-scale phylogeny and comparative genomics of the fungal order Sordariales.</title>
        <authorList>
            <person name="Hensen N."/>
            <person name="Bonometti L."/>
            <person name="Westerberg I."/>
            <person name="Brannstrom I.O."/>
            <person name="Guillou S."/>
            <person name="Cros-Aarteil S."/>
            <person name="Calhoun S."/>
            <person name="Haridas S."/>
            <person name="Kuo A."/>
            <person name="Mondo S."/>
            <person name="Pangilinan J."/>
            <person name="Riley R."/>
            <person name="LaButti K."/>
            <person name="Andreopoulos B."/>
            <person name="Lipzen A."/>
            <person name="Chen C."/>
            <person name="Yan M."/>
            <person name="Daum C."/>
            <person name="Ng V."/>
            <person name="Clum A."/>
            <person name="Steindorff A."/>
            <person name="Ohm R.A."/>
            <person name="Martin F."/>
            <person name="Silar P."/>
            <person name="Natvig D.O."/>
            <person name="Lalanne C."/>
            <person name="Gautier V."/>
            <person name="Ament-Velasquez S.L."/>
            <person name="Kruys A."/>
            <person name="Hutchinson M.I."/>
            <person name="Powell A.J."/>
            <person name="Barry K."/>
            <person name="Miller A.N."/>
            <person name="Grigoriev I.V."/>
            <person name="Debuchy R."/>
            <person name="Gladieux P."/>
            <person name="Hiltunen Thoren M."/>
            <person name="Johannesson H."/>
        </authorList>
    </citation>
    <scope>NUCLEOTIDE SEQUENCE</scope>
    <source>
        <strain evidence="2">PSN293</strain>
    </source>
</reference>
<protein>
    <submittedName>
        <fullName evidence="2">Uncharacterized protein</fullName>
    </submittedName>
</protein>
<dbReference type="InterPro" id="IPR021848">
    <property type="entry name" value="HODM_asu-like"/>
</dbReference>
<keyword evidence="1" id="KW-0472">Membrane</keyword>
<feature type="transmembrane region" description="Helical" evidence="1">
    <location>
        <begin position="12"/>
        <end position="32"/>
    </location>
</feature>
<dbReference type="AlphaFoldDB" id="A0AAN6XUV7"/>
<evidence type="ECO:0000313" key="2">
    <source>
        <dbReference type="EMBL" id="KAK4207134.1"/>
    </source>
</evidence>
<comment type="caution">
    <text evidence="2">The sequence shown here is derived from an EMBL/GenBank/DDBJ whole genome shotgun (WGS) entry which is preliminary data.</text>
</comment>
<sequence>MTLLENITVLGLGPASTVIGLVGLLALIATYLMQRYPKLEISAKSTKGVLVKTTPADTKSPYPYLLQFPPSRRHTLAQLPGFEKSDIRDVSPETLKSQALPTTGTPDLNKDNLYTTMGFSTQDIRKLGRFPNYAILGGVRNPLPVGPDWDINKATFRPFRPFRWGYHQHMALMKFDPDYWVELERNYLPTMAARKALLAEHPTRIFFHQPASDLATRELMEMVLTFLVNRYPQHFRLSDNSTILHNNLLKTTTNLLTTHSLTVLFENVPEDYCLMLRNAADGFYYLRAAMTCSSVGWNIGQHRDKPLKDIHTHVPDYNKMAMSMDRWFSKVASDTPVMRCSWSLEDWEVMFTTPEIQPNWTRSAFADCPEKLTFKDIRLRCDAQTLRRLPISGAVVFNFKVVITPLEELREEPYIPRLLYTILEGGKENLIEYKCHPNVRRVAMETLKIWAEEQEERGVVERDWEVGTLEESPFFKGWREKWAAQQGVAS</sequence>
<accession>A0AAN6XUV7</accession>
<keyword evidence="1" id="KW-1133">Transmembrane helix</keyword>
<organism evidence="2 3">
    <name type="scientific">Rhypophila decipiens</name>
    <dbReference type="NCBI Taxonomy" id="261697"/>
    <lineage>
        <taxon>Eukaryota</taxon>
        <taxon>Fungi</taxon>
        <taxon>Dikarya</taxon>
        <taxon>Ascomycota</taxon>
        <taxon>Pezizomycotina</taxon>
        <taxon>Sordariomycetes</taxon>
        <taxon>Sordariomycetidae</taxon>
        <taxon>Sordariales</taxon>
        <taxon>Naviculisporaceae</taxon>
        <taxon>Rhypophila</taxon>
    </lineage>
</organism>
<dbReference type="Proteomes" id="UP001301769">
    <property type="component" value="Unassembled WGS sequence"/>
</dbReference>
<evidence type="ECO:0000256" key="1">
    <source>
        <dbReference type="SAM" id="Phobius"/>
    </source>
</evidence>
<dbReference type="Pfam" id="PF11927">
    <property type="entry name" value="HODM_asu-like"/>
    <property type="match status" value="1"/>
</dbReference>
<keyword evidence="3" id="KW-1185">Reference proteome</keyword>
<reference evidence="2" key="2">
    <citation type="submission" date="2023-05" db="EMBL/GenBank/DDBJ databases">
        <authorList>
            <consortium name="Lawrence Berkeley National Laboratory"/>
            <person name="Steindorff A."/>
            <person name="Hensen N."/>
            <person name="Bonometti L."/>
            <person name="Westerberg I."/>
            <person name="Brannstrom I.O."/>
            <person name="Guillou S."/>
            <person name="Cros-Aarteil S."/>
            <person name="Calhoun S."/>
            <person name="Haridas S."/>
            <person name="Kuo A."/>
            <person name="Mondo S."/>
            <person name="Pangilinan J."/>
            <person name="Riley R."/>
            <person name="Labutti K."/>
            <person name="Andreopoulos B."/>
            <person name="Lipzen A."/>
            <person name="Chen C."/>
            <person name="Yanf M."/>
            <person name="Daum C."/>
            <person name="Ng V."/>
            <person name="Clum A."/>
            <person name="Ohm R."/>
            <person name="Martin F."/>
            <person name="Silar P."/>
            <person name="Natvig D."/>
            <person name="Lalanne C."/>
            <person name="Gautier V."/>
            <person name="Ament-Velasquez S.L."/>
            <person name="Kruys A."/>
            <person name="Hutchinson M.I."/>
            <person name="Powell A.J."/>
            <person name="Barry K."/>
            <person name="Miller A.N."/>
            <person name="Grigoriev I.V."/>
            <person name="Debuchy R."/>
            <person name="Gladieux P."/>
            <person name="Thoren M.H."/>
            <person name="Johannesson H."/>
        </authorList>
    </citation>
    <scope>NUCLEOTIDE SEQUENCE</scope>
    <source>
        <strain evidence="2">PSN293</strain>
    </source>
</reference>
<keyword evidence="1" id="KW-0812">Transmembrane</keyword>